<dbReference type="InterPro" id="IPR012944">
    <property type="entry name" value="SusD_RagB_dom"/>
</dbReference>
<name>A0A9X1PQ81_9BACT</name>
<dbReference type="PROSITE" id="PS51257">
    <property type="entry name" value="PROKAR_LIPOPROTEIN"/>
    <property type="match status" value="1"/>
</dbReference>
<organism evidence="9 10">
    <name type="scientific">Dyadobacter chenwenxiniae</name>
    <dbReference type="NCBI Taxonomy" id="2906456"/>
    <lineage>
        <taxon>Bacteria</taxon>
        <taxon>Pseudomonadati</taxon>
        <taxon>Bacteroidota</taxon>
        <taxon>Cytophagia</taxon>
        <taxon>Cytophagales</taxon>
        <taxon>Spirosomataceae</taxon>
        <taxon>Dyadobacter</taxon>
    </lineage>
</organism>
<feature type="signal peptide" evidence="6">
    <location>
        <begin position="1"/>
        <end position="21"/>
    </location>
</feature>
<protein>
    <submittedName>
        <fullName evidence="9">RagB/SusD family nutrient uptake outer membrane protein</fullName>
    </submittedName>
</protein>
<evidence type="ECO:0000256" key="1">
    <source>
        <dbReference type="ARBA" id="ARBA00004442"/>
    </source>
</evidence>
<dbReference type="Pfam" id="PF14322">
    <property type="entry name" value="SusD-like_3"/>
    <property type="match status" value="1"/>
</dbReference>
<reference evidence="9" key="1">
    <citation type="submission" date="2021-12" db="EMBL/GenBank/DDBJ databases">
        <title>Novel species in genus Dyadobacter.</title>
        <authorList>
            <person name="Ma C."/>
        </authorList>
    </citation>
    <scope>NUCLEOTIDE SEQUENCE</scope>
    <source>
        <strain evidence="9">LJ419</strain>
    </source>
</reference>
<evidence type="ECO:0000256" key="5">
    <source>
        <dbReference type="ARBA" id="ARBA00023237"/>
    </source>
</evidence>
<evidence type="ECO:0000256" key="3">
    <source>
        <dbReference type="ARBA" id="ARBA00022729"/>
    </source>
</evidence>
<dbReference type="Gene3D" id="1.25.40.390">
    <property type="match status" value="1"/>
</dbReference>
<feature type="chain" id="PRO_5040881368" evidence="6">
    <location>
        <begin position="22"/>
        <end position="448"/>
    </location>
</feature>
<sequence length="448" mass="49729">MQKLTLLLVASALLLYSCSHKLDLIPQQNTTSEMALSSDASVKRVLRGAYDAASDSYVLGGNLMLFSELLAANGEIKWEGSFTQPREVFNKKILVTNSYLAEGWLKSFQTIHIANSILSALDVVTEKDRERVKGEALLLRAIIYFELVQLYAPPYSAGNVTTALGLPLVLSPTVSKSDVKKISRNTLEETYTQIVKDMTEAEEILPISNGVFLNKMAASGYLSRVFLQMGNYEKALEFADKGIDLATKNGYDLVATYADAFNNAVNSREDLFSIQVSEQDGSNNMQLFWSVPEYGARDGDVSIEAKHLILYKPGDARLHFFYTSNGAARSGKWKLRYKNISLFRLAELYLTRAECNIRLFSSIGDDPADDLNLIRKRSGLIANPNPSLSDILHERKLELAHEGQAIHDLKRLKGKTDGVEFDAPNLVLPIPQREIAASEGALKQNEGY</sequence>
<keyword evidence="4" id="KW-0472">Membrane</keyword>
<comment type="subcellular location">
    <subcellularLocation>
        <location evidence="1">Cell outer membrane</location>
    </subcellularLocation>
</comment>
<dbReference type="SUPFAM" id="SSF48452">
    <property type="entry name" value="TPR-like"/>
    <property type="match status" value="1"/>
</dbReference>
<comment type="similarity">
    <text evidence="2">Belongs to the SusD family.</text>
</comment>
<feature type="domain" description="RagB/SusD" evidence="7">
    <location>
        <begin position="336"/>
        <end position="414"/>
    </location>
</feature>
<evidence type="ECO:0000313" key="9">
    <source>
        <dbReference type="EMBL" id="MCF0064414.1"/>
    </source>
</evidence>
<evidence type="ECO:0000313" key="10">
    <source>
        <dbReference type="Proteomes" id="UP001139000"/>
    </source>
</evidence>
<dbReference type="InterPro" id="IPR033985">
    <property type="entry name" value="SusD-like_N"/>
</dbReference>
<dbReference type="EMBL" id="JAJTTC010000007">
    <property type="protein sequence ID" value="MCF0064414.1"/>
    <property type="molecule type" value="Genomic_DNA"/>
</dbReference>
<evidence type="ECO:0000256" key="2">
    <source>
        <dbReference type="ARBA" id="ARBA00006275"/>
    </source>
</evidence>
<dbReference type="RefSeq" id="WP_234657353.1">
    <property type="nucleotide sequence ID" value="NZ_CP094997.1"/>
</dbReference>
<feature type="domain" description="SusD-like N-terminal" evidence="8">
    <location>
        <begin position="26"/>
        <end position="227"/>
    </location>
</feature>
<keyword evidence="3 6" id="KW-0732">Signal</keyword>
<comment type="caution">
    <text evidence="9">The sequence shown here is derived from an EMBL/GenBank/DDBJ whole genome shotgun (WGS) entry which is preliminary data.</text>
</comment>
<evidence type="ECO:0000256" key="4">
    <source>
        <dbReference type="ARBA" id="ARBA00023136"/>
    </source>
</evidence>
<gene>
    <name evidence="9" type="ORF">LXM26_23060</name>
</gene>
<evidence type="ECO:0000259" key="7">
    <source>
        <dbReference type="Pfam" id="PF07980"/>
    </source>
</evidence>
<keyword evidence="5" id="KW-0998">Cell outer membrane</keyword>
<evidence type="ECO:0000259" key="8">
    <source>
        <dbReference type="Pfam" id="PF14322"/>
    </source>
</evidence>
<keyword evidence="10" id="KW-1185">Reference proteome</keyword>
<dbReference type="Proteomes" id="UP001139000">
    <property type="component" value="Unassembled WGS sequence"/>
</dbReference>
<dbReference type="InterPro" id="IPR011990">
    <property type="entry name" value="TPR-like_helical_dom_sf"/>
</dbReference>
<accession>A0A9X1PQ81</accession>
<evidence type="ECO:0000256" key="6">
    <source>
        <dbReference type="SAM" id="SignalP"/>
    </source>
</evidence>
<dbReference type="AlphaFoldDB" id="A0A9X1PQ81"/>
<proteinExistence type="inferred from homology"/>
<dbReference type="Pfam" id="PF07980">
    <property type="entry name" value="SusD_RagB"/>
    <property type="match status" value="1"/>
</dbReference>
<dbReference type="GO" id="GO:0009279">
    <property type="term" value="C:cell outer membrane"/>
    <property type="evidence" value="ECO:0007669"/>
    <property type="project" value="UniProtKB-SubCell"/>
</dbReference>